<evidence type="ECO:0000313" key="6">
    <source>
        <dbReference type="EMBL" id="CDS22197.1"/>
    </source>
</evidence>
<evidence type="ECO:0000256" key="1">
    <source>
        <dbReference type="ARBA" id="ARBA00006281"/>
    </source>
</evidence>
<dbReference type="PANTHER" id="PTHR12689">
    <property type="entry name" value="A1 CISTRON SPLICING FACTOR AAR2-RELATED"/>
    <property type="match status" value="1"/>
</dbReference>
<evidence type="ECO:0000313" key="7">
    <source>
        <dbReference type="Proteomes" id="UP000492820"/>
    </source>
</evidence>
<feature type="domain" description="AAR2 N-terminal" evidence="5">
    <location>
        <begin position="17"/>
        <end position="149"/>
    </location>
</feature>
<dbReference type="Pfam" id="PF20981">
    <property type="entry name" value="AAR2_1st"/>
    <property type="match status" value="1"/>
</dbReference>
<dbReference type="OrthoDB" id="201752at2759"/>
<protein>
    <recommendedName>
        <fullName evidence="2">Protein AAR2 homolog</fullName>
    </recommendedName>
    <alternativeName>
        <fullName evidence="3">AAR2 splicing factor homolog</fullName>
    </alternativeName>
</protein>
<sequence>MTKIEDGEEDVNMHVSWLLLSDVPPNTLIGLDTNVWTVGRNFRGVRNIPLGLHYLFINAAANGPEGEVISGPRCGVFLDLSKPCVVKKRWVKESEEFVDLPSTEGDVDLMRSNPTEVKMYLIAYPKERFANWVALSSHITLDTINRLQPSGRYIYSCALFLSEKSMSRDSASLPIPTRLCRSCEGIAASESLARGEEQLPTLRTLPETDLHWTELPQHPLYPPGSSPAQISQYNMDQTYTLNHIIAQLQYPGEQLSSTSALTPAEARLLGEFHFAFVVFLFGEVLEGWYQWRRLFSLLANCERAVVERPRLYKALITSLYRLLMYSASGEVTGSNGADVNVARLLHAGGEENEGRGFPAHFDEWYECHNGPAFLPHTMTRLFGNIAEAAATAPADQIRLVEDLLSRAEGLRVCLERRFNVRLPGRRHSALVDGGLLAEEVDWDTDEAPVIVCD</sequence>
<reference evidence="6" key="2">
    <citation type="submission" date="2014-06" db="EMBL/GenBank/DDBJ databases">
        <authorList>
            <person name="Aslett M."/>
        </authorList>
    </citation>
    <scope>NUCLEOTIDE SEQUENCE</scope>
</reference>
<dbReference type="EMBL" id="LK028586">
    <property type="protein sequence ID" value="CDS22197.1"/>
    <property type="molecule type" value="Genomic_DNA"/>
</dbReference>
<dbReference type="Proteomes" id="UP000492820">
    <property type="component" value="Unassembled WGS sequence"/>
</dbReference>
<organism evidence="6">
    <name type="scientific">Echinococcus granulosus</name>
    <name type="common">Hydatid tapeworm</name>
    <dbReference type="NCBI Taxonomy" id="6210"/>
    <lineage>
        <taxon>Eukaryota</taxon>
        <taxon>Metazoa</taxon>
        <taxon>Spiralia</taxon>
        <taxon>Lophotrochozoa</taxon>
        <taxon>Platyhelminthes</taxon>
        <taxon>Cestoda</taxon>
        <taxon>Eucestoda</taxon>
        <taxon>Cyclophyllidea</taxon>
        <taxon>Taeniidae</taxon>
        <taxon>Echinococcus</taxon>
        <taxon>Echinococcus granulosus group</taxon>
    </lineage>
</organism>
<gene>
    <name evidence="6" type="ORF">EgrG_000340800</name>
</gene>
<dbReference type="Gene3D" id="1.25.40.550">
    <property type="entry name" value="Aar2, C-terminal domain-like"/>
    <property type="match status" value="1"/>
</dbReference>
<dbReference type="InterPro" id="IPR038516">
    <property type="entry name" value="AAR2_N_sf"/>
</dbReference>
<dbReference type="PANTHER" id="PTHR12689:SF4">
    <property type="entry name" value="PROTEIN AAR2 HOMOLOG"/>
    <property type="match status" value="1"/>
</dbReference>
<evidence type="ECO:0000256" key="2">
    <source>
        <dbReference type="ARBA" id="ARBA00016372"/>
    </source>
</evidence>
<proteinExistence type="inferred from homology"/>
<dbReference type="GO" id="GO:0000244">
    <property type="term" value="P:spliceosomal tri-snRNP complex assembly"/>
    <property type="evidence" value="ECO:0007669"/>
    <property type="project" value="TreeGrafter"/>
</dbReference>
<evidence type="ECO:0000259" key="4">
    <source>
        <dbReference type="Pfam" id="PF05282"/>
    </source>
</evidence>
<evidence type="ECO:0000256" key="3">
    <source>
        <dbReference type="ARBA" id="ARBA00030625"/>
    </source>
</evidence>
<reference evidence="8" key="3">
    <citation type="submission" date="2020-10" db="UniProtKB">
        <authorList>
            <consortium name="WormBaseParasite"/>
        </authorList>
    </citation>
    <scope>IDENTIFICATION</scope>
</reference>
<dbReference type="WBParaSite" id="EgrG_000340800">
    <property type="protein sequence ID" value="EgrG_000340800"/>
    <property type="gene ID" value="EgrG_000340800"/>
</dbReference>
<feature type="domain" description="AAR2 C-terminal" evidence="4">
    <location>
        <begin position="213"/>
        <end position="421"/>
    </location>
</feature>
<dbReference type="InterPro" id="IPR038514">
    <property type="entry name" value="AAR2_C_sf"/>
</dbReference>
<dbReference type="InterPro" id="IPR007946">
    <property type="entry name" value="AAR2"/>
</dbReference>
<evidence type="ECO:0000313" key="8">
    <source>
        <dbReference type="WBParaSite" id="EgrG_000340800"/>
    </source>
</evidence>
<accession>A0A068WX28</accession>
<dbReference type="CDD" id="cd13778">
    <property type="entry name" value="Aar2_C"/>
    <property type="match status" value="1"/>
</dbReference>
<dbReference type="AlphaFoldDB" id="A0A068WX28"/>
<name>A0A068WX28_ECHGR</name>
<dbReference type="Pfam" id="PF05282">
    <property type="entry name" value="AAR2"/>
    <property type="match status" value="1"/>
</dbReference>
<dbReference type="CDD" id="cd13777">
    <property type="entry name" value="Aar2_N"/>
    <property type="match status" value="1"/>
</dbReference>
<reference evidence="6 7" key="1">
    <citation type="journal article" date="2013" name="Nature">
        <title>The genomes of four tapeworm species reveal adaptations to parasitism.</title>
        <authorList>
            <person name="Tsai I.J."/>
            <person name="Zarowiecki M."/>
            <person name="Holroyd N."/>
            <person name="Garciarrubio A."/>
            <person name="Sanchez-Flores A."/>
            <person name="Brooks K.L."/>
            <person name="Tracey A."/>
            <person name="Bobes R.J."/>
            <person name="Fragoso G."/>
            <person name="Sciutto E."/>
            <person name="Aslett M."/>
            <person name="Beasley H."/>
            <person name="Bennett H.M."/>
            <person name="Cai J."/>
            <person name="Camicia F."/>
            <person name="Clark R."/>
            <person name="Cucher M."/>
            <person name="De Silva N."/>
            <person name="Day T.A."/>
            <person name="Deplazes P."/>
            <person name="Estrada K."/>
            <person name="Fernandez C."/>
            <person name="Holland P.W."/>
            <person name="Hou J."/>
            <person name="Hu S."/>
            <person name="Huckvale T."/>
            <person name="Hung S.S."/>
            <person name="Kamenetzky L."/>
            <person name="Keane J.A."/>
            <person name="Kiss F."/>
            <person name="Koziol U."/>
            <person name="Lambert O."/>
            <person name="Liu K."/>
            <person name="Luo X."/>
            <person name="Luo Y."/>
            <person name="Macchiaroli N."/>
            <person name="Nichol S."/>
            <person name="Paps J."/>
            <person name="Parkinson J."/>
            <person name="Pouchkina-Stantcheva N."/>
            <person name="Riddiford N."/>
            <person name="Rosenzvit M."/>
            <person name="Salinas G."/>
            <person name="Wasmuth J.D."/>
            <person name="Zamanian M."/>
            <person name="Zheng Y."/>
            <person name="Cai X."/>
            <person name="Soberon X."/>
            <person name="Olson P.D."/>
            <person name="Laclette J.P."/>
            <person name="Brehm K."/>
            <person name="Berriman M."/>
            <person name="Garciarrubio A."/>
            <person name="Bobes R.J."/>
            <person name="Fragoso G."/>
            <person name="Sanchez-Flores A."/>
            <person name="Estrada K."/>
            <person name="Cevallos M.A."/>
            <person name="Morett E."/>
            <person name="Gonzalez V."/>
            <person name="Portillo T."/>
            <person name="Ochoa-Leyva A."/>
            <person name="Jose M.V."/>
            <person name="Sciutto E."/>
            <person name="Landa A."/>
            <person name="Jimenez L."/>
            <person name="Valdes V."/>
            <person name="Carrero J.C."/>
            <person name="Larralde C."/>
            <person name="Morales-Montor J."/>
            <person name="Limon-Lason J."/>
            <person name="Soberon X."/>
            <person name="Laclette J.P."/>
        </authorList>
    </citation>
    <scope>NUCLEOTIDE SEQUENCE [LARGE SCALE GENOMIC DNA]</scope>
</reference>
<dbReference type="Gene3D" id="2.60.34.20">
    <property type="match status" value="1"/>
</dbReference>
<dbReference type="InterPro" id="IPR033647">
    <property type="entry name" value="Aar2_N"/>
</dbReference>
<dbReference type="InterPro" id="IPR033648">
    <property type="entry name" value="AAR2_C"/>
</dbReference>
<evidence type="ECO:0000259" key="5">
    <source>
        <dbReference type="Pfam" id="PF20981"/>
    </source>
</evidence>
<comment type="similarity">
    <text evidence="1">Belongs to the AAR2 family.</text>
</comment>